<dbReference type="RefSeq" id="WP_315653302.1">
    <property type="nucleotide sequence ID" value="NZ_JAVXZY010000016.1"/>
</dbReference>
<reference evidence="1" key="1">
    <citation type="submission" date="2023-09" db="EMBL/GenBank/DDBJ databases">
        <title>Paucibacter sp. APW11 Genome sequencing and assembly.</title>
        <authorList>
            <person name="Kim I."/>
        </authorList>
    </citation>
    <scope>NUCLEOTIDE SEQUENCE</scope>
    <source>
        <strain evidence="1">APW11</strain>
    </source>
</reference>
<evidence type="ECO:0000313" key="2">
    <source>
        <dbReference type="Proteomes" id="UP001246372"/>
    </source>
</evidence>
<organism evidence="1 2">
    <name type="scientific">Roseateles aquae</name>
    <dbReference type="NCBI Taxonomy" id="3077235"/>
    <lineage>
        <taxon>Bacteria</taxon>
        <taxon>Pseudomonadati</taxon>
        <taxon>Pseudomonadota</taxon>
        <taxon>Betaproteobacteria</taxon>
        <taxon>Burkholderiales</taxon>
        <taxon>Sphaerotilaceae</taxon>
        <taxon>Roseateles</taxon>
    </lineage>
</organism>
<dbReference type="InterPro" id="IPR006597">
    <property type="entry name" value="Sel1-like"/>
</dbReference>
<protein>
    <submittedName>
        <fullName evidence="1">Tetratricopeptide repeat protein</fullName>
    </submittedName>
</protein>
<accession>A0ABU3PIX8</accession>
<dbReference type="PROSITE" id="PS51257">
    <property type="entry name" value="PROKAR_LIPOPROTEIN"/>
    <property type="match status" value="1"/>
</dbReference>
<keyword evidence="2" id="KW-1185">Reference proteome</keyword>
<dbReference type="PANTHER" id="PTHR11102:SF160">
    <property type="entry name" value="ERAD-ASSOCIATED E3 UBIQUITIN-PROTEIN LIGASE COMPONENT HRD3"/>
    <property type="match status" value="1"/>
</dbReference>
<name>A0ABU3PIX8_9BURK</name>
<dbReference type="EMBL" id="JAVXZY010000016">
    <property type="protein sequence ID" value="MDT9002405.1"/>
    <property type="molecule type" value="Genomic_DNA"/>
</dbReference>
<dbReference type="PANTHER" id="PTHR11102">
    <property type="entry name" value="SEL-1-LIKE PROTEIN"/>
    <property type="match status" value="1"/>
</dbReference>
<dbReference type="SMART" id="SM00671">
    <property type="entry name" value="SEL1"/>
    <property type="match status" value="4"/>
</dbReference>
<dbReference type="InterPro" id="IPR050767">
    <property type="entry name" value="Sel1_AlgK"/>
</dbReference>
<gene>
    <name evidence="1" type="ORF">RQP53_24200</name>
</gene>
<evidence type="ECO:0000313" key="1">
    <source>
        <dbReference type="EMBL" id="MDT9002405.1"/>
    </source>
</evidence>
<dbReference type="Proteomes" id="UP001246372">
    <property type="component" value="Unassembled WGS sequence"/>
</dbReference>
<dbReference type="Pfam" id="PF08238">
    <property type="entry name" value="Sel1"/>
    <property type="match status" value="5"/>
</dbReference>
<sequence>MLDARWQTLAALALLGPALWLLQGCVPDAAPASAAIESLGLRAQQTAAPEALARLSHWAEQGSAVAQRELALALLQRPGREAEGLAALQAAGRGGDAQAAWRYGEAQRLGQHGLRPDAAAARPWLARAAELHHAEAALALARMARNGDAGPQDLSLALHWLQEASAAGSAPAMFLLANAYAQGEGTPVDPTAARLWLERAADHHYPPALQGLALALENGELGLARDPQQARELLKEASEERRNRWQM</sequence>
<proteinExistence type="predicted"/>
<comment type="caution">
    <text evidence="1">The sequence shown here is derived from an EMBL/GenBank/DDBJ whole genome shotgun (WGS) entry which is preliminary data.</text>
</comment>
<dbReference type="SUPFAM" id="SSF81901">
    <property type="entry name" value="HCP-like"/>
    <property type="match status" value="1"/>
</dbReference>
<dbReference type="Gene3D" id="1.25.40.10">
    <property type="entry name" value="Tetratricopeptide repeat domain"/>
    <property type="match status" value="1"/>
</dbReference>
<dbReference type="InterPro" id="IPR011990">
    <property type="entry name" value="TPR-like_helical_dom_sf"/>
</dbReference>